<protein>
    <submittedName>
        <fullName evidence="1">Phosphotransferase</fullName>
    </submittedName>
</protein>
<organism evidence="1 2">
    <name type="scientific">Kibdelosporangium aridum</name>
    <dbReference type="NCBI Taxonomy" id="2030"/>
    <lineage>
        <taxon>Bacteria</taxon>
        <taxon>Bacillati</taxon>
        <taxon>Actinomycetota</taxon>
        <taxon>Actinomycetes</taxon>
        <taxon>Pseudonocardiales</taxon>
        <taxon>Pseudonocardiaceae</taxon>
        <taxon>Kibdelosporangium</taxon>
    </lineage>
</organism>
<dbReference type="AlphaFoldDB" id="A0A428ZNZ7"/>
<evidence type="ECO:0000313" key="1">
    <source>
        <dbReference type="EMBL" id="RSM89753.1"/>
    </source>
</evidence>
<keyword evidence="1" id="KW-0808">Transferase</keyword>
<dbReference type="Pfam" id="PF13671">
    <property type="entry name" value="AAA_33"/>
    <property type="match status" value="1"/>
</dbReference>
<proteinExistence type="predicted"/>
<comment type="caution">
    <text evidence="1">The sequence shown here is derived from an EMBL/GenBank/DDBJ whole genome shotgun (WGS) entry which is preliminary data.</text>
</comment>
<dbReference type="SUPFAM" id="SSF52540">
    <property type="entry name" value="P-loop containing nucleoside triphosphate hydrolases"/>
    <property type="match status" value="1"/>
</dbReference>
<dbReference type="Proteomes" id="UP000287547">
    <property type="component" value="Unassembled WGS sequence"/>
</dbReference>
<evidence type="ECO:0000313" key="2">
    <source>
        <dbReference type="Proteomes" id="UP000287547"/>
    </source>
</evidence>
<dbReference type="EMBL" id="QHKI01000003">
    <property type="protein sequence ID" value="RSM89753.1"/>
    <property type="molecule type" value="Genomic_DNA"/>
</dbReference>
<dbReference type="GO" id="GO:0016740">
    <property type="term" value="F:transferase activity"/>
    <property type="evidence" value="ECO:0007669"/>
    <property type="project" value="UniProtKB-KW"/>
</dbReference>
<dbReference type="Gene3D" id="3.40.50.300">
    <property type="entry name" value="P-loop containing nucleotide triphosphate hydrolases"/>
    <property type="match status" value="1"/>
</dbReference>
<reference evidence="1 2" key="1">
    <citation type="submission" date="2018-05" db="EMBL/GenBank/DDBJ databases">
        <title>Evolution of GPA BGCs.</title>
        <authorList>
            <person name="Waglechner N."/>
            <person name="Wright G.D."/>
        </authorList>
    </citation>
    <scope>NUCLEOTIDE SEQUENCE [LARGE SCALE GENOMIC DNA]</scope>
    <source>
        <strain evidence="1 2">A82846</strain>
    </source>
</reference>
<gene>
    <name evidence="1" type="ORF">DMH04_05110</name>
</gene>
<name>A0A428ZNZ7_KIBAR</name>
<accession>A0A428ZNZ7</accession>
<dbReference type="OrthoDB" id="9811893at2"/>
<dbReference type="InterPro" id="IPR027417">
    <property type="entry name" value="P-loop_NTPase"/>
</dbReference>
<sequence length="183" mass="20816">MMSLMTQQAIILITGIQAAGKSTIAQLLAERLERSVHVRGDSFRRMIVNGREDMTPDPSDEAWRQLRLRYKLTAMACDEYFREGFTAVAQDVILGEPLSEMVHMIRQRPLLVVVLAPRPEAVLAREMGRSKADTYDQWTIELLDKGLREDTPKIGLWLDTSDQTPEQTVDEILSRVWSEASVD</sequence>